<dbReference type="Gene3D" id="1.10.510.10">
    <property type="entry name" value="Transferase(Phosphotransferase) domain 1"/>
    <property type="match status" value="1"/>
</dbReference>
<evidence type="ECO:0000256" key="4">
    <source>
        <dbReference type="ARBA" id="ARBA00023170"/>
    </source>
</evidence>
<keyword evidence="6" id="KW-0812">Transmembrane</keyword>
<name>A0AAQ3N0V5_VIGMU</name>
<feature type="transmembrane region" description="Helical" evidence="6">
    <location>
        <begin position="431"/>
        <end position="451"/>
    </location>
</feature>
<dbReference type="SMART" id="SM00108">
    <property type="entry name" value="B_lectin"/>
    <property type="match status" value="1"/>
</dbReference>
<keyword evidence="5" id="KW-0325">Glycoprotein</keyword>
<dbReference type="PROSITE" id="PS50927">
    <property type="entry name" value="BULB_LECTIN"/>
    <property type="match status" value="1"/>
</dbReference>
<feature type="domain" description="Bulb-type lectin" evidence="8">
    <location>
        <begin position="22"/>
        <end position="143"/>
    </location>
</feature>
<dbReference type="Gene3D" id="3.50.4.10">
    <property type="entry name" value="Hepatocyte Growth Factor"/>
    <property type="match status" value="1"/>
</dbReference>
<keyword evidence="3" id="KW-1015">Disulfide bond</keyword>
<feature type="signal peptide" evidence="7">
    <location>
        <begin position="1"/>
        <end position="21"/>
    </location>
</feature>
<dbReference type="Pfam" id="PF00954">
    <property type="entry name" value="S_locus_glycop"/>
    <property type="match status" value="1"/>
</dbReference>
<evidence type="ECO:0000256" key="5">
    <source>
        <dbReference type="ARBA" id="ARBA00023180"/>
    </source>
</evidence>
<evidence type="ECO:0000259" key="9">
    <source>
        <dbReference type="PROSITE" id="PS50948"/>
    </source>
</evidence>
<dbReference type="Gene3D" id="2.90.10.10">
    <property type="entry name" value="Bulb-type lectin domain"/>
    <property type="match status" value="1"/>
</dbReference>
<dbReference type="CDD" id="cd00028">
    <property type="entry name" value="B_lectin"/>
    <property type="match status" value="1"/>
</dbReference>
<dbReference type="EMBL" id="CP144693">
    <property type="protein sequence ID" value="WVZ00612.1"/>
    <property type="molecule type" value="Genomic_DNA"/>
</dbReference>
<evidence type="ECO:0000313" key="10">
    <source>
        <dbReference type="EMBL" id="WVZ00612.1"/>
    </source>
</evidence>
<evidence type="ECO:0000256" key="2">
    <source>
        <dbReference type="ARBA" id="ARBA00022729"/>
    </source>
</evidence>
<dbReference type="FunFam" id="3.50.4.10:FF:000002">
    <property type="entry name" value="G-type lectin S-receptor-like serine/threonine-protein kinase"/>
    <property type="match status" value="1"/>
</dbReference>
<dbReference type="PANTHER" id="PTHR32444">
    <property type="entry name" value="BULB-TYPE LECTIN DOMAIN-CONTAINING PROTEIN"/>
    <property type="match status" value="1"/>
</dbReference>
<dbReference type="CDD" id="cd01098">
    <property type="entry name" value="PAN_AP_plant"/>
    <property type="match status" value="1"/>
</dbReference>
<keyword evidence="6" id="KW-1133">Transmembrane helix</keyword>
<protein>
    <submittedName>
        <fullName evidence="10">Uncharacterized protein</fullName>
    </submittedName>
</protein>
<keyword evidence="1" id="KW-0597">Phosphoprotein</keyword>
<dbReference type="AlphaFoldDB" id="A0AAQ3N0V5"/>
<evidence type="ECO:0000256" key="7">
    <source>
        <dbReference type="SAM" id="SignalP"/>
    </source>
</evidence>
<proteinExistence type="predicted"/>
<dbReference type="GO" id="GO:0048544">
    <property type="term" value="P:recognition of pollen"/>
    <property type="evidence" value="ECO:0007669"/>
    <property type="project" value="InterPro"/>
</dbReference>
<dbReference type="SMART" id="SM00473">
    <property type="entry name" value="PAN_AP"/>
    <property type="match status" value="1"/>
</dbReference>
<keyword evidence="11" id="KW-1185">Reference proteome</keyword>
<dbReference type="PANTHER" id="PTHR32444:SF252">
    <property type="entry name" value="S-LOCUS GLYCOPROTEIN FAMILY PROTEIN"/>
    <property type="match status" value="1"/>
</dbReference>
<feature type="chain" id="PRO_5042857702" evidence="7">
    <location>
        <begin position="22"/>
        <end position="574"/>
    </location>
</feature>
<dbReference type="InterPro" id="IPR000858">
    <property type="entry name" value="S_locus_glycoprot_dom"/>
</dbReference>
<feature type="domain" description="Apple" evidence="9">
    <location>
        <begin position="337"/>
        <end position="418"/>
    </location>
</feature>
<dbReference type="InterPro" id="IPR036426">
    <property type="entry name" value="Bulb-type_lectin_dom_sf"/>
</dbReference>
<evidence type="ECO:0000256" key="1">
    <source>
        <dbReference type="ARBA" id="ARBA00022553"/>
    </source>
</evidence>
<keyword evidence="2 7" id="KW-0732">Signal</keyword>
<dbReference type="FunFam" id="2.90.10.10:FF:000029">
    <property type="entry name" value="G-type lectin S-receptor-like serine/threonine-protein kinase"/>
    <property type="match status" value="1"/>
</dbReference>
<keyword evidence="6" id="KW-0472">Membrane</keyword>
<dbReference type="InterPro" id="IPR001480">
    <property type="entry name" value="Bulb-type_lectin_dom"/>
</dbReference>
<dbReference type="Pfam" id="PF01453">
    <property type="entry name" value="B_lectin"/>
    <property type="match status" value="1"/>
</dbReference>
<organism evidence="10 11">
    <name type="scientific">Vigna mungo</name>
    <name type="common">Black gram</name>
    <name type="synonym">Phaseolus mungo</name>
    <dbReference type="NCBI Taxonomy" id="3915"/>
    <lineage>
        <taxon>Eukaryota</taxon>
        <taxon>Viridiplantae</taxon>
        <taxon>Streptophyta</taxon>
        <taxon>Embryophyta</taxon>
        <taxon>Tracheophyta</taxon>
        <taxon>Spermatophyta</taxon>
        <taxon>Magnoliopsida</taxon>
        <taxon>eudicotyledons</taxon>
        <taxon>Gunneridae</taxon>
        <taxon>Pentapetalae</taxon>
        <taxon>rosids</taxon>
        <taxon>fabids</taxon>
        <taxon>Fabales</taxon>
        <taxon>Fabaceae</taxon>
        <taxon>Papilionoideae</taxon>
        <taxon>50 kb inversion clade</taxon>
        <taxon>NPAAA clade</taxon>
        <taxon>indigoferoid/millettioid clade</taxon>
        <taxon>Phaseoleae</taxon>
        <taxon>Vigna</taxon>
    </lineage>
</organism>
<dbReference type="InterPro" id="IPR003609">
    <property type="entry name" value="Pan_app"/>
</dbReference>
<evidence type="ECO:0000313" key="11">
    <source>
        <dbReference type="Proteomes" id="UP001374535"/>
    </source>
</evidence>
<dbReference type="Pfam" id="PF08276">
    <property type="entry name" value="PAN_2"/>
    <property type="match status" value="1"/>
</dbReference>
<sequence>MESQQILMLIFFCFIFTSSHQYTLITPNQSLKYHETLVSSAGTFEAGFFDFENSRRQYFGIWYKSILPRTIVWVANRNVPAQNSTALLKLTQQGHLVILDGSGGIVWSSNSSKVAVKPVVHLLDSGNLVVKDGESSDNFLWQSFNYPGDTFLEGMKLKSDFVTGPYQYLTSWRNNDDPAEGEFSFMIDTKGYPQQVTTNGTTILYSTGPWNGYLFSGVSWDRTFSLLNFSMEFTNKGISYGYETLNSSEFSMTRLKLNPKGATERFLWSNKRQSWDVVSSYPIDNCEYFATCGVNSICNINNLLKCECLQGFTPKFQAKRDSHDSSGGCVRRTKLSCDSGDWFKEYTGIKLPETSSSWFNRSLSLKECKTLCLRNCSCTAYANSDIRDGGSGCLLWFHDIVDMRTHTNQGQEIHIRLSFSERDPRRNKKRLARIVVGLVTFIVGLTILVWATSKRMKGMKHPKPGEEFIIYEAWRLWNEERPLELMDEILDDGGDLSIEILRCIHVGLLCVQQNPENRPNMSSVVLMLNGEKLLPKPSQPGFYIGKDNIADPESSKQYERCSINEVSISSLEMR</sequence>
<keyword evidence="4" id="KW-0675">Receptor</keyword>
<reference evidence="10 11" key="1">
    <citation type="journal article" date="2023" name="Life. Sci Alliance">
        <title>Evolutionary insights into 3D genome organization and epigenetic landscape of Vigna mungo.</title>
        <authorList>
            <person name="Junaid A."/>
            <person name="Singh B."/>
            <person name="Bhatia S."/>
        </authorList>
    </citation>
    <scope>NUCLEOTIDE SEQUENCE [LARGE SCALE GENOMIC DNA]</scope>
    <source>
        <strain evidence="10">Urdbean</strain>
    </source>
</reference>
<accession>A0AAQ3N0V5</accession>
<gene>
    <name evidence="10" type="ORF">V8G54_026681</name>
</gene>
<dbReference type="Proteomes" id="UP001374535">
    <property type="component" value="Chromosome 8"/>
</dbReference>
<dbReference type="PROSITE" id="PS50948">
    <property type="entry name" value="PAN"/>
    <property type="match status" value="1"/>
</dbReference>
<evidence type="ECO:0000256" key="3">
    <source>
        <dbReference type="ARBA" id="ARBA00023157"/>
    </source>
</evidence>
<evidence type="ECO:0000259" key="8">
    <source>
        <dbReference type="PROSITE" id="PS50927"/>
    </source>
</evidence>
<dbReference type="SUPFAM" id="SSF51110">
    <property type="entry name" value="alpha-D-mannose-specific plant lectins"/>
    <property type="match status" value="1"/>
</dbReference>
<evidence type="ECO:0000256" key="6">
    <source>
        <dbReference type="SAM" id="Phobius"/>
    </source>
</evidence>